<reference evidence="2 3" key="1">
    <citation type="submission" date="2016-03" db="EMBL/GenBank/DDBJ databases">
        <authorList>
            <person name="Ploux O."/>
        </authorList>
    </citation>
    <scope>NUCLEOTIDE SEQUENCE [LARGE SCALE GENOMIC DNA]</scope>
    <source>
        <strain evidence="2 3">UAMH 11012</strain>
    </source>
</reference>
<feature type="chain" id="PRO_5013313036" evidence="1">
    <location>
        <begin position="19"/>
        <end position="70"/>
    </location>
</feature>
<keyword evidence="3" id="KW-1185">Reference proteome</keyword>
<protein>
    <submittedName>
        <fullName evidence="2">Uncharacterized protein</fullName>
    </submittedName>
</protein>
<dbReference type="EMBL" id="FJOG01000022">
    <property type="protein sequence ID" value="CZR62798.1"/>
    <property type="molecule type" value="Genomic_DNA"/>
</dbReference>
<dbReference type="AlphaFoldDB" id="A0A1L7XCQ3"/>
<dbReference type="Proteomes" id="UP000184330">
    <property type="component" value="Unassembled WGS sequence"/>
</dbReference>
<accession>A0A1L7XCQ3</accession>
<sequence>MLYTFSTIVGMLAAVASTSPTKHEKRLSNSLGQSLGIKSNSMISYDGVYFGYAPNYDPSVTMLALNGATG</sequence>
<evidence type="ECO:0000256" key="1">
    <source>
        <dbReference type="SAM" id="SignalP"/>
    </source>
</evidence>
<evidence type="ECO:0000313" key="2">
    <source>
        <dbReference type="EMBL" id="CZR62798.1"/>
    </source>
</evidence>
<feature type="signal peptide" evidence="1">
    <location>
        <begin position="1"/>
        <end position="18"/>
    </location>
</feature>
<gene>
    <name evidence="2" type="ORF">PAC_12695</name>
</gene>
<keyword evidence="1" id="KW-0732">Signal</keyword>
<proteinExistence type="predicted"/>
<dbReference type="OrthoDB" id="428177at2759"/>
<name>A0A1L7XCQ3_9HELO</name>
<evidence type="ECO:0000313" key="3">
    <source>
        <dbReference type="Proteomes" id="UP000184330"/>
    </source>
</evidence>
<organism evidence="2 3">
    <name type="scientific">Phialocephala subalpina</name>
    <dbReference type="NCBI Taxonomy" id="576137"/>
    <lineage>
        <taxon>Eukaryota</taxon>
        <taxon>Fungi</taxon>
        <taxon>Dikarya</taxon>
        <taxon>Ascomycota</taxon>
        <taxon>Pezizomycotina</taxon>
        <taxon>Leotiomycetes</taxon>
        <taxon>Helotiales</taxon>
        <taxon>Mollisiaceae</taxon>
        <taxon>Phialocephala</taxon>
        <taxon>Phialocephala fortinii species complex</taxon>
    </lineage>
</organism>